<dbReference type="GO" id="GO:0046961">
    <property type="term" value="F:proton-transporting ATPase activity, rotational mechanism"/>
    <property type="evidence" value="ECO:0007669"/>
    <property type="project" value="InterPro"/>
</dbReference>
<keyword evidence="2" id="KW-0813">Transport</keyword>
<comment type="similarity">
    <text evidence="1">Belongs to the V-ATPase E subunit family.</text>
</comment>
<evidence type="ECO:0000256" key="3">
    <source>
        <dbReference type="ARBA" id="ARBA00023065"/>
    </source>
</evidence>
<protein>
    <recommendedName>
        <fullName evidence="5">V-type ATP synthase subunit E</fullName>
    </recommendedName>
</protein>
<gene>
    <name evidence="4" type="ORF">KL86CLO1_12262</name>
</gene>
<dbReference type="InterPro" id="IPR002842">
    <property type="entry name" value="ATPase_V1_Esu"/>
</dbReference>
<dbReference type="Pfam" id="PF01991">
    <property type="entry name" value="vATP-synt_E"/>
    <property type="match status" value="1"/>
</dbReference>
<evidence type="ECO:0000313" key="4">
    <source>
        <dbReference type="EMBL" id="SBW07133.1"/>
    </source>
</evidence>
<accession>A0A212K5Z5</accession>
<dbReference type="EMBL" id="FLUN01000001">
    <property type="protein sequence ID" value="SBW07133.1"/>
    <property type="molecule type" value="Genomic_DNA"/>
</dbReference>
<name>A0A212K5Z5_9FIRM</name>
<dbReference type="GO" id="GO:0033178">
    <property type="term" value="C:proton-transporting two-sector ATPase complex, catalytic domain"/>
    <property type="evidence" value="ECO:0007669"/>
    <property type="project" value="InterPro"/>
</dbReference>
<reference evidence="4" key="1">
    <citation type="submission" date="2016-04" db="EMBL/GenBank/DDBJ databases">
        <authorList>
            <person name="Evans L.H."/>
            <person name="Alamgir A."/>
            <person name="Owens N."/>
            <person name="Weber N.D."/>
            <person name="Virtaneva K."/>
            <person name="Barbian K."/>
            <person name="Babar A."/>
            <person name="Rosenke K."/>
        </authorList>
    </citation>
    <scope>NUCLEOTIDE SEQUENCE</scope>
    <source>
        <strain evidence="4">86</strain>
    </source>
</reference>
<evidence type="ECO:0008006" key="5">
    <source>
        <dbReference type="Google" id="ProtNLM"/>
    </source>
</evidence>
<evidence type="ECO:0000256" key="1">
    <source>
        <dbReference type="ARBA" id="ARBA00005901"/>
    </source>
</evidence>
<dbReference type="SUPFAM" id="SSF160527">
    <property type="entry name" value="V-type ATPase subunit E-like"/>
    <property type="match status" value="1"/>
</dbReference>
<proteinExistence type="inferred from homology"/>
<organism evidence="4">
    <name type="scientific">uncultured Eubacteriales bacterium</name>
    <dbReference type="NCBI Taxonomy" id="172733"/>
    <lineage>
        <taxon>Bacteria</taxon>
        <taxon>Bacillati</taxon>
        <taxon>Bacillota</taxon>
        <taxon>Clostridia</taxon>
        <taxon>Eubacteriales</taxon>
        <taxon>environmental samples</taxon>
    </lineage>
</organism>
<dbReference type="Gene3D" id="3.30.2320.30">
    <property type="entry name" value="ATP synthase, E subunit, C-terminal"/>
    <property type="match status" value="1"/>
</dbReference>
<sequence length="209" mass="22573">MSDLNTKIDRFAAAIVAEATADTDRALAELSQRRSAAYSAAEDRVLGDVYRYIHAEVARVKTEAGRQVSRHMLENKRTLYLRREEIAAEVCGEVRARLAAYTASPDYPRRMATLYADALAVLAGADEVRLFLRPADAALAAALTASHPQVKAQVLEGDFLLGGLIADAPALGKRVDATFDSSMEELSGHFAELFGLSLSGEMDEGGERA</sequence>
<evidence type="ECO:0000256" key="2">
    <source>
        <dbReference type="ARBA" id="ARBA00022448"/>
    </source>
</evidence>
<keyword evidence="3" id="KW-0406">Ion transport</keyword>
<dbReference type="InterPro" id="IPR038495">
    <property type="entry name" value="ATPase_E_C"/>
</dbReference>
<dbReference type="AlphaFoldDB" id="A0A212K5Z5"/>